<dbReference type="WBParaSite" id="L893_g15604.t1">
    <property type="protein sequence ID" value="L893_g15604.t1"/>
    <property type="gene ID" value="L893_g15604"/>
</dbReference>
<sequence length="135" mass="15769">MCVCCIPTNPCTLEHVRRRHPDSTAYNLVLRRAEPGRTREPGARARIAVDIVFGEVLRARLAAKEVATVLLEHDTNYIDSFSRGERRRRRHRQRRRRSGLTVSRRRTCEGKGKRLSRHEFCTSRRVQCRPLDYGT</sequence>
<evidence type="ECO:0000256" key="1">
    <source>
        <dbReference type="SAM" id="MobiDB-lite"/>
    </source>
</evidence>
<protein>
    <submittedName>
        <fullName evidence="3">Transposase</fullName>
    </submittedName>
</protein>
<feature type="region of interest" description="Disordered" evidence="1">
    <location>
        <begin position="81"/>
        <end position="110"/>
    </location>
</feature>
<name>A0A1I7YFH2_9BILA</name>
<keyword evidence="2" id="KW-1185">Reference proteome</keyword>
<proteinExistence type="predicted"/>
<organism evidence="2 3">
    <name type="scientific">Steinernema glaseri</name>
    <dbReference type="NCBI Taxonomy" id="37863"/>
    <lineage>
        <taxon>Eukaryota</taxon>
        <taxon>Metazoa</taxon>
        <taxon>Ecdysozoa</taxon>
        <taxon>Nematoda</taxon>
        <taxon>Chromadorea</taxon>
        <taxon>Rhabditida</taxon>
        <taxon>Tylenchina</taxon>
        <taxon>Panagrolaimomorpha</taxon>
        <taxon>Strongyloidoidea</taxon>
        <taxon>Steinernematidae</taxon>
        <taxon>Steinernema</taxon>
    </lineage>
</organism>
<accession>A0A1I7YFH2</accession>
<evidence type="ECO:0000313" key="2">
    <source>
        <dbReference type="Proteomes" id="UP000095287"/>
    </source>
</evidence>
<reference evidence="3" key="1">
    <citation type="submission" date="2016-11" db="UniProtKB">
        <authorList>
            <consortium name="WormBaseParasite"/>
        </authorList>
    </citation>
    <scope>IDENTIFICATION</scope>
</reference>
<feature type="compositionally biased region" description="Basic residues" evidence="1">
    <location>
        <begin position="85"/>
        <end position="98"/>
    </location>
</feature>
<dbReference type="Proteomes" id="UP000095287">
    <property type="component" value="Unplaced"/>
</dbReference>
<dbReference type="AlphaFoldDB" id="A0A1I7YFH2"/>
<evidence type="ECO:0000313" key="3">
    <source>
        <dbReference type="WBParaSite" id="L893_g15604.t1"/>
    </source>
</evidence>